<feature type="transmembrane region" description="Helical" evidence="1">
    <location>
        <begin position="12"/>
        <end position="32"/>
    </location>
</feature>
<dbReference type="NCBIfam" id="TIGR04294">
    <property type="entry name" value="pre_pil_HX9DG"/>
    <property type="match status" value="1"/>
</dbReference>
<evidence type="ECO:0000259" key="2">
    <source>
        <dbReference type="Pfam" id="PF07596"/>
    </source>
</evidence>
<sequence length="343" mass="36460">MNRPDRRAFTLIELLVVIAIIAILIGLLLPAVQKVREAAARMSCSNNMKQIGLAFHNFEGTNGGFPSRRLGFGSGSPSGATQHACGGWGLLILAYIEQNAIAQAYNSKYDYYDPINANLVTPQIKTFQCPSTAPGPRQVSISAKATAASARYGTDGGVVYTATAGSNDYMTSNGFTMPTTGYGTGWDPTVSSNRHQAVDDDVYIKISQISDGLSNTVVVFEQAGRPQKWQRGKKYGDETSPAGSNTRGTWAGYGSIAIYTYNPGSLDATTGLMTQTSANSPTAGDLLSCVINCDNQQGIYSFHGQGATVLLGDGSVRFLNSSVSGRTMGQLLIRDDGEVLNNF</sequence>
<dbReference type="InterPro" id="IPR011453">
    <property type="entry name" value="DUF1559"/>
</dbReference>
<name>A0ABS5BS79_9BACT</name>
<dbReference type="PANTHER" id="PTHR30093">
    <property type="entry name" value="GENERAL SECRETION PATHWAY PROTEIN G"/>
    <property type="match status" value="1"/>
</dbReference>
<dbReference type="Pfam" id="PF07596">
    <property type="entry name" value="SBP_bac_10"/>
    <property type="match status" value="1"/>
</dbReference>
<organism evidence="3 4">
    <name type="scientific">Gemmata palustris</name>
    <dbReference type="NCBI Taxonomy" id="2822762"/>
    <lineage>
        <taxon>Bacteria</taxon>
        <taxon>Pseudomonadati</taxon>
        <taxon>Planctomycetota</taxon>
        <taxon>Planctomycetia</taxon>
        <taxon>Gemmatales</taxon>
        <taxon>Gemmataceae</taxon>
        <taxon>Gemmata</taxon>
    </lineage>
</organism>
<feature type="domain" description="DUF1559" evidence="2">
    <location>
        <begin position="33"/>
        <end position="323"/>
    </location>
</feature>
<accession>A0ABS5BS79</accession>
<evidence type="ECO:0000313" key="4">
    <source>
        <dbReference type="Proteomes" id="UP000676565"/>
    </source>
</evidence>
<evidence type="ECO:0000256" key="1">
    <source>
        <dbReference type="SAM" id="Phobius"/>
    </source>
</evidence>
<comment type="caution">
    <text evidence="3">The sequence shown here is derived from an EMBL/GenBank/DDBJ whole genome shotgun (WGS) entry which is preliminary data.</text>
</comment>
<proteinExistence type="predicted"/>
<protein>
    <submittedName>
        <fullName evidence="3">DUF1559 domain-containing protein</fullName>
    </submittedName>
</protein>
<dbReference type="EMBL" id="JAGKQQ010000001">
    <property type="protein sequence ID" value="MBP3956520.1"/>
    <property type="molecule type" value="Genomic_DNA"/>
</dbReference>
<dbReference type="Pfam" id="PF07963">
    <property type="entry name" value="N_methyl"/>
    <property type="match status" value="1"/>
</dbReference>
<evidence type="ECO:0000313" key="3">
    <source>
        <dbReference type="EMBL" id="MBP3956520.1"/>
    </source>
</evidence>
<dbReference type="NCBIfam" id="TIGR02532">
    <property type="entry name" value="IV_pilin_GFxxxE"/>
    <property type="match status" value="1"/>
</dbReference>
<keyword evidence="4" id="KW-1185">Reference proteome</keyword>
<dbReference type="Gene3D" id="3.30.700.10">
    <property type="entry name" value="Glycoprotein, Type 4 Pilin"/>
    <property type="match status" value="1"/>
</dbReference>
<dbReference type="RefSeq" id="WP_210654721.1">
    <property type="nucleotide sequence ID" value="NZ_JAGKQQ010000001.1"/>
</dbReference>
<keyword evidence="1" id="KW-0812">Transmembrane</keyword>
<dbReference type="InterPro" id="IPR045584">
    <property type="entry name" value="Pilin-like"/>
</dbReference>
<dbReference type="InterPro" id="IPR012902">
    <property type="entry name" value="N_methyl_site"/>
</dbReference>
<dbReference type="PANTHER" id="PTHR30093:SF2">
    <property type="entry name" value="TYPE II SECRETION SYSTEM PROTEIN H"/>
    <property type="match status" value="1"/>
</dbReference>
<dbReference type="InterPro" id="IPR027558">
    <property type="entry name" value="Pre_pil_HX9DG_C"/>
</dbReference>
<keyword evidence="1" id="KW-0472">Membrane</keyword>
<keyword evidence="1" id="KW-1133">Transmembrane helix</keyword>
<reference evidence="3 4" key="1">
    <citation type="submission" date="2021-04" db="EMBL/GenBank/DDBJ databases">
        <authorList>
            <person name="Ivanova A."/>
        </authorList>
    </citation>
    <scope>NUCLEOTIDE SEQUENCE [LARGE SCALE GENOMIC DNA]</scope>
    <source>
        <strain evidence="3 4">G18</strain>
    </source>
</reference>
<gene>
    <name evidence="3" type="ORF">J8F10_14670</name>
</gene>
<dbReference type="Proteomes" id="UP000676565">
    <property type="component" value="Unassembled WGS sequence"/>
</dbReference>
<dbReference type="SUPFAM" id="SSF54523">
    <property type="entry name" value="Pili subunits"/>
    <property type="match status" value="1"/>
</dbReference>